<dbReference type="EMBL" id="DYWO01000228">
    <property type="protein sequence ID" value="HJF49665.1"/>
    <property type="molecule type" value="Genomic_DNA"/>
</dbReference>
<keyword evidence="2 3" id="KW-0413">Isomerase</keyword>
<dbReference type="InterPro" id="IPR004380">
    <property type="entry name" value="Asp_race"/>
</dbReference>
<proteinExistence type="inferred from homology"/>
<evidence type="ECO:0000256" key="1">
    <source>
        <dbReference type="ARBA" id="ARBA00007847"/>
    </source>
</evidence>
<dbReference type="PANTHER" id="PTHR21198">
    <property type="entry name" value="GLUTAMATE RACEMASE"/>
    <property type="match status" value="1"/>
</dbReference>
<sequence>MSGEGAGADRAPVVGARLEEADWSRPVVGVLGGLGPAATAVFLDVLVRATAADSDQGHLDLLVSQHSTTPDRTAGILDPEAADPGPIIARDALMLERAGVDLLVLPCNTAHHYARQVEDATAIPLLSIVETTARTAVRRAEGAPVAVFATEGNIHAGVYQDAISRAGGSAWTPGPELQADVGRLIYDQVKAGRPVDLELFESCIERALEAGAGTVVLGCTELSVAYDQHGYRGDARLVDSLTELARITVRETGKELTDNFR</sequence>
<dbReference type="NCBIfam" id="TIGR00035">
    <property type="entry name" value="asp_race"/>
    <property type="match status" value="1"/>
</dbReference>
<dbReference type="GO" id="GO:0047661">
    <property type="term" value="F:amino-acid racemase activity"/>
    <property type="evidence" value="ECO:0007669"/>
    <property type="project" value="InterPro"/>
</dbReference>
<gene>
    <name evidence="3" type="ORF">K8W24_07680</name>
</gene>
<dbReference type="SUPFAM" id="SSF53681">
    <property type="entry name" value="Aspartate/glutamate racemase"/>
    <property type="match status" value="2"/>
</dbReference>
<dbReference type="Proteomes" id="UP000775129">
    <property type="component" value="Unassembled WGS sequence"/>
</dbReference>
<dbReference type="Pfam" id="PF01177">
    <property type="entry name" value="Asp_Glu_race"/>
    <property type="match status" value="1"/>
</dbReference>
<name>A0A921GMT3_9MICO</name>
<dbReference type="AlphaFoldDB" id="A0A921GMT3"/>
<dbReference type="EC" id="5.1.1.-" evidence="3"/>
<evidence type="ECO:0000313" key="3">
    <source>
        <dbReference type="EMBL" id="HJF49665.1"/>
    </source>
</evidence>
<accession>A0A921GMT3</accession>
<reference evidence="3" key="2">
    <citation type="submission" date="2021-09" db="EMBL/GenBank/DDBJ databases">
        <authorList>
            <person name="Gilroy R."/>
        </authorList>
    </citation>
    <scope>NUCLEOTIDE SEQUENCE</scope>
    <source>
        <strain evidence="3">1647</strain>
    </source>
</reference>
<organism evidence="3 4">
    <name type="scientific">Brachybacterium paraconglomeratum</name>
    <dbReference type="NCBI Taxonomy" id="173362"/>
    <lineage>
        <taxon>Bacteria</taxon>
        <taxon>Bacillati</taxon>
        <taxon>Actinomycetota</taxon>
        <taxon>Actinomycetes</taxon>
        <taxon>Micrococcales</taxon>
        <taxon>Dermabacteraceae</taxon>
        <taxon>Brachybacterium</taxon>
    </lineage>
</organism>
<evidence type="ECO:0000256" key="2">
    <source>
        <dbReference type="ARBA" id="ARBA00023235"/>
    </source>
</evidence>
<comment type="caution">
    <text evidence="3">The sequence shown here is derived from an EMBL/GenBank/DDBJ whole genome shotgun (WGS) entry which is preliminary data.</text>
</comment>
<dbReference type="InterPro" id="IPR001920">
    <property type="entry name" value="Asp/Glu_race"/>
</dbReference>
<dbReference type="InterPro" id="IPR015942">
    <property type="entry name" value="Asp/Glu/hydantoin_racemase"/>
</dbReference>
<protein>
    <submittedName>
        <fullName evidence="3">Amino acid racemase</fullName>
        <ecNumber evidence="3">5.1.1.-</ecNumber>
    </submittedName>
</protein>
<comment type="similarity">
    <text evidence="1">Belongs to the aspartate/glutamate racemases family.</text>
</comment>
<dbReference type="PANTHER" id="PTHR21198:SF7">
    <property type="entry name" value="ASPARTATE-GLUTAMATE RACEMASE FAMILY"/>
    <property type="match status" value="1"/>
</dbReference>
<dbReference type="Gene3D" id="3.40.50.1860">
    <property type="match status" value="2"/>
</dbReference>
<reference evidence="3" key="1">
    <citation type="journal article" date="2021" name="PeerJ">
        <title>Extensive microbial diversity within the chicken gut microbiome revealed by metagenomics and culture.</title>
        <authorList>
            <person name="Gilroy R."/>
            <person name="Ravi A."/>
            <person name="Getino M."/>
            <person name="Pursley I."/>
            <person name="Horton D.L."/>
            <person name="Alikhan N.F."/>
            <person name="Baker D."/>
            <person name="Gharbi K."/>
            <person name="Hall N."/>
            <person name="Watson M."/>
            <person name="Adriaenssens E.M."/>
            <person name="Foster-Nyarko E."/>
            <person name="Jarju S."/>
            <person name="Secka A."/>
            <person name="Antonio M."/>
            <person name="Oren A."/>
            <person name="Chaudhuri R.R."/>
            <person name="La Ragione R."/>
            <person name="Hildebrand F."/>
            <person name="Pallen M.J."/>
        </authorList>
    </citation>
    <scope>NUCLEOTIDE SEQUENCE</scope>
    <source>
        <strain evidence="3">1647</strain>
    </source>
</reference>
<evidence type="ECO:0000313" key="4">
    <source>
        <dbReference type="Proteomes" id="UP000775129"/>
    </source>
</evidence>